<dbReference type="AlphaFoldDB" id="A0A6V7Y5D4"/>
<dbReference type="InterPro" id="IPR014721">
    <property type="entry name" value="Ribsml_uS5_D2-typ_fold_subgr"/>
</dbReference>
<gene>
    <name evidence="2" type="ORF">MENT_LOCUS60629</name>
</gene>
<proteinExistence type="predicted"/>
<dbReference type="SUPFAM" id="SSF54211">
    <property type="entry name" value="Ribosomal protein S5 domain 2-like"/>
    <property type="match status" value="1"/>
</dbReference>
<organism evidence="2 3">
    <name type="scientific">Meloidogyne enterolobii</name>
    <name type="common">Root-knot nematode worm</name>
    <name type="synonym">Meloidogyne mayaguensis</name>
    <dbReference type="NCBI Taxonomy" id="390850"/>
    <lineage>
        <taxon>Eukaryota</taxon>
        <taxon>Metazoa</taxon>
        <taxon>Ecdysozoa</taxon>
        <taxon>Nematoda</taxon>
        <taxon>Chromadorea</taxon>
        <taxon>Rhabditida</taxon>
        <taxon>Tylenchina</taxon>
        <taxon>Tylenchomorpha</taxon>
        <taxon>Tylenchoidea</taxon>
        <taxon>Meloidogynidae</taxon>
        <taxon>Meloidogyninae</taxon>
        <taxon>Meloidogyne</taxon>
    </lineage>
</organism>
<evidence type="ECO:0000313" key="2">
    <source>
        <dbReference type="EMBL" id="CAD2206736.1"/>
    </source>
</evidence>
<comment type="caution">
    <text evidence="2">The sequence shown here is derived from an EMBL/GenBank/DDBJ whole genome shotgun (WGS) entry which is preliminary data.</text>
</comment>
<name>A0A6V7Y5D4_MELEN</name>
<dbReference type="GO" id="GO:0006508">
    <property type="term" value="P:proteolysis"/>
    <property type="evidence" value="ECO:0007669"/>
    <property type="project" value="InterPro"/>
</dbReference>
<feature type="domain" description="Lon proteolytic" evidence="1">
    <location>
        <begin position="14"/>
        <end position="82"/>
    </location>
</feature>
<dbReference type="Proteomes" id="UP000580250">
    <property type="component" value="Unassembled WGS sequence"/>
</dbReference>
<dbReference type="GO" id="GO:0004176">
    <property type="term" value="F:ATP-dependent peptidase activity"/>
    <property type="evidence" value="ECO:0007669"/>
    <property type="project" value="InterPro"/>
</dbReference>
<evidence type="ECO:0000313" key="3">
    <source>
        <dbReference type="Proteomes" id="UP000580250"/>
    </source>
</evidence>
<dbReference type="OrthoDB" id="2411602at2759"/>
<dbReference type="InterPro" id="IPR008269">
    <property type="entry name" value="Lon_proteolytic"/>
</dbReference>
<dbReference type="InterPro" id="IPR020568">
    <property type="entry name" value="Ribosomal_Su5_D2-typ_SF"/>
</dbReference>
<accession>A0A6V7Y5D4</accession>
<dbReference type="Gene3D" id="3.30.230.10">
    <property type="match status" value="1"/>
</dbReference>
<dbReference type="PRINTS" id="PR00830">
    <property type="entry name" value="ENDOLAPTASE"/>
</dbReference>
<reference evidence="2 3" key="1">
    <citation type="submission" date="2020-08" db="EMBL/GenBank/DDBJ databases">
        <authorList>
            <person name="Koutsovoulos G."/>
            <person name="Danchin GJ E."/>
        </authorList>
    </citation>
    <scope>NUCLEOTIDE SEQUENCE [LARGE SCALE GENOMIC DNA]</scope>
</reference>
<protein>
    <recommendedName>
        <fullName evidence="1">Lon proteolytic domain-containing protein</fullName>
    </recommendedName>
</protein>
<evidence type="ECO:0000259" key="1">
    <source>
        <dbReference type="Pfam" id="PF05362"/>
    </source>
</evidence>
<dbReference type="GO" id="GO:0004252">
    <property type="term" value="F:serine-type endopeptidase activity"/>
    <property type="evidence" value="ECO:0007669"/>
    <property type="project" value="InterPro"/>
</dbReference>
<sequence>MRPSILTRYEQLTGPSCGDSFTIALLSIILGQKPPEDLVATGQITFDGDLKKIGGIKFKLIEANAIGRKSIILTEENKDYFDTIFFS</sequence>
<dbReference type="EMBL" id="CAJEWN010003166">
    <property type="protein sequence ID" value="CAD2206736.1"/>
    <property type="molecule type" value="Genomic_DNA"/>
</dbReference>
<dbReference type="Pfam" id="PF05362">
    <property type="entry name" value="Lon_C"/>
    <property type="match status" value="1"/>
</dbReference>